<accession>K2QLA0</accession>
<organism evidence="3 4">
    <name type="scientific">Macrophomina phaseolina (strain MS6)</name>
    <name type="common">Charcoal rot fungus</name>
    <dbReference type="NCBI Taxonomy" id="1126212"/>
    <lineage>
        <taxon>Eukaryota</taxon>
        <taxon>Fungi</taxon>
        <taxon>Dikarya</taxon>
        <taxon>Ascomycota</taxon>
        <taxon>Pezizomycotina</taxon>
        <taxon>Dothideomycetes</taxon>
        <taxon>Dothideomycetes incertae sedis</taxon>
        <taxon>Botryosphaeriales</taxon>
        <taxon>Botryosphaeriaceae</taxon>
        <taxon>Macrophomina</taxon>
    </lineage>
</organism>
<feature type="signal peptide" evidence="2">
    <location>
        <begin position="1"/>
        <end position="16"/>
    </location>
</feature>
<proteinExistence type="predicted"/>
<evidence type="ECO:0000256" key="2">
    <source>
        <dbReference type="SAM" id="SignalP"/>
    </source>
</evidence>
<dbReference type="EMBL" id="AHHD01000517">
    <property type="protein sequence ID" value="EKG10566.1"/>
    <property type="molecule type" value="Genomic_DNA"/>
</dbReference>
<protein>
    <recommendedName>
        <fullName evidence="5">AA1-like domain-containing protein</fullName>
    </recommendedName>
</protein>
<dbReference type="Gene3D" id="2.40.350.20">
    <property type="match status" value="1"/>
</dbReference>
<evidence type="ECO:0008006" key="5">
    <source>
        <dbReference type="Google" id="ProtNLM"/>
    </source>
</evidence>
<dbReference type="VEuPathDB" id="FungiDB:MPH_12424"/>
<evidence type="ECO:0000313" key="4">
    <source>
        <dbReference type="Proteomes" id="UP000007129"/>
    </source>
</evidence>
<sequence>MRFFATVAVFGAVALASETVQVKEATIHYNGEAPTAADFTIQPANVKCSSSSAADLASDVAVTCGDSPYRFELRNGGNGELAVTIHKQTAPATTIALVSPGPPSSSSSRLRVVTVRTTSSSRPRMMLSPSRSTKEGARISGAVLRK</sequence>
<evidence type="ECO:0000313" key="3">
    <source>
        <dbReference type="EMBL" id="EKG10566.1"/>
    </source>
</evidence>
<reference evidence="3 4" key="1">
    <citation type="journal article" date="2012" name="BMC Genomics">
        <title>Tools to kill: Genome of one of the most destructive plant pathogenic fungi Macrophomina phaseolina.</title>
        <authorList>
            <person name="Islam M.S."/>
            <person name="Haque M.S."/>
            <person name="Islam M.M."/>
            <person name="Emdad E.M."/>
            <person name="Halim A."/>
            <person name="Hossen Q.M.M."/>
            <person name="Hossain M.Z."/>
            <person name="Ahmed B."/>
            <person name="Rahim S."/>
            <person name="Rahman M.S."/>
            <person name="Alam M.M."/>
            <person name="Hou S."/>
            <person name="Wan X."/>
            <person name="Saito J.A."/>
            <person name="Alam M."/>
        </authorList>
    </citation>
    <scope>NUCLEOTIDE SEQUENCE [LARGE SCALE GENOMIC DNA]</scope>
    <source>
        <strain evidence="3 4">MS6</strain>
    </source>
</reference>
<dbReference type="InParanoid" id="K2QLA0"/>
<name>K2QLA0_MACPH</name>
<feature type="compositionally biased region" description="Low complexity" evidence="1">
    <location>
        <begin position="119"/>
        <end position="131"/>
    </location>
</feature>
<dbReference type="AlphaFoldDB" id="K2QLA0"/>
<keyword evidence="2" id="KW-0732">Signal</keyword>
<gene>
    <name evidence="3" type="ORF">MPH_12424</name>
</gene>
<comment type="caution">
    <text evidence="3">The sequence shown here is derived from an EMBL/GenBank/DDBJ whole genome shotgun (WGS) entry which is preliminary data.</text>
</comment>
<feature type="chain" id="PRO_5003867119" description="AA1-like domain-containing protein" evidence="2">
    <location>
        <begin position="17"/>
        <end position="146"/>
    </location>
</feature>
<dbReference type="Proteomes" id="UP000007129">
    <property type="component" value="Unassembled WGS sequence"/>
</dbReference>
<dbReference type="HOGENOM" id="CLU_1777848_0_0_1"/>
<evidence type="ECO:0000256" key="1">
    <source>
        <dbReference type="SAM" id="MobiDB-lite"/>
    </source>
</evidence>
<dbReference type="OrthoDB" id="3941818at2759"/>
<feature type="region of interest" description="Disordered" evidence="1">
    <location>
        <begin position="119"/>
        <end position="146"/>
    </location>
</feature>